<evidence type="ECO:0000256" key="1">
    <source>
        <dbReference type="ARBA" id="ARBA00004123"/>
    </source>
</evidence>
<dbReference type="AlphaFoldDB" id="A0AAD9JDW2"/>
<gene>
    <name evidence="8" type="ORF">LSH36_376g03004</name>
</gene>
<dbReference type="InterPro" id="IPR046341">
    <property type="entry name" value="SET_dom_sf"/>
</dbReference>
<reference evidence="8" key="1">
    <citation type="journal article" date="2023" name="Mol. Biol. Evol.">
        <title>Third-Generation Sequencing Reveals the Adaptive Role of the Epigenome in Three Deep-Sea Polychaetes.</title>
        <authorList>
            <person name="Perez M."/>
            <person name="Aroh O."/>
            <person name="Sun Y."/>
            <person name="Lan Y."/>
            <person name="Juniper S.K."/>
            <person name="Young C.R."/>
            <person name="Angers B."/>
            <person name="Qian P.Y."/>
        </authorList>
    </citation>
    <scope>NUCLEOTIDE SEQUENCE</scope>
    <source>
        <strain evidence="8">P08H-3</strain>
    </source>
</reference>
<evidence type="ECO:0000256" key="5">
    <source>
        <dbReference type="ARBA" id="ARBA00023242"/>
    </source>
</evidence>
<sequence length="465" mass="53476">MEPLKRSLEWESGVNLQSKQIKLSDESDLKSFLTWCQDNKITINPKVTVCKHGSCAQYGLLAVEDISEGECLLDIPRNVLLTPQTTALSKLLEKEKASLKSTSGWVPLLVALMYEYLTPSSHWAPYLHLVPDFNQLNLPMFWSAQDLEFHLRGTGVVESVRRDLTNISAEFSNVVLPFLQKHSDFFRPESYDLELYKKMVAFIMAYSFTEPIDEDEDEDEDVIHGGTPRSGPMMVPLADILNHVTDNNAHLDFGKETLKMTATKYIKKGEEVYNTYGPLTNQELLHMYGFTERYPLNTHDSVEIPLSIVEVVLSQDVTSDSRELLNEKWYHLKSKEVITEDFMYLLGRDGFITDWEMYETLKVFSLDSATFRDVNEKEEYSDTEGDDAMSFDDLKQLPDRWKIILATIARACIKRYPNTLAEEQSTMNSMMWSALPRWQQYCIYLRHGHLTMLHQLLATVAIGDT</sequence>
<dbReference type="InterPro" id="IPR011383">
    <property type="entry name" value="N-lys_methylase_SETD6"/>
</dbReference>
<evidence type="ECO:0000313" key="8">
    <source>
        <dbReference type="EMBL" id="KAK2151079.1"/>
    </source>
</evidence>
<dbReference type="InterPro" id="IPR015353">
    <property type="entry name" value="Rubisco_LSMT_subst-bd"/>
</dbReference>
<dbReference type="InterPro" id="IPR044430">
    <property type="entry name" value="SETD6_SET"/>
</dbReference>
<keyword evidence="2 6" id="KW-0489">Methyltransferase</keyword>
<proteinExistence type="inferred from homology"/>
<comment type="function">
    <text evidence="6">Protein-lysine N-methyltransferase.</text>
</comment>
<dbReference type="Proteomes" id="UP001208570">
    <property type="component" value="Unassembled WGS sequence"/>
</dbReference>
<dbReference type="Pfam" id="PF09273">
    <property type="entry name" value="Rubis-subs-bind"/>
    <property type="match status" value="1"/>
</dbReference>
<evidence type="ECO:0000259" key="7">
    <source>
        <dbReference type="PROSITE" id="PS50280"/>
    </source>
</evidence>
<evidence type="ECO:0000256" key="2">
    <source>
        <dbReference type="ARBA" id="ARBA00022603"/>
    </source>
</evidence>
<name>A0AAD9JDW2_9ANNE</name>
<dbReference type="InterPro" id="IPR036464">
    <property type="entry name" value="Rubisco_LSMT_subst-bd_sf"/>
</dbReference>
<dbReference type="Gene3D" id="3.90.1420.10">
    <property type="entry name" value="Rubisco LSMT, substrate-binding domain"/>
    <property type="match status" value="1"/>
</dbReference>
<dbReference type="InterPro" id="IPR001214">
    <property type="entry name" value="SET_dom"/>
</dbReference>
<keyword evidence="4 6" id="KW-0949">S-adenosyl-L-methionine</keyword>
<dbReference type="InterPro" id="IPR050600">
    <property type="entry name" value="SETD3_SETD6_MTase"/>
</dbReference>
<keyword evidence="3 6" id="KW-0808">Transferase</keyword>
<keyword evidence="9" id="KW-1185">Reference proteome</keyword>
<evidence type="ECO:0000313" key="9">
    <source>
        <dbReference type="Proteomes" id="UP001208570"/>
    </source>
</evidence>
<comment type="similarity">
    <text evidence="6">Belongs to the class V-like SAM-binding methyltransferase superfamily. Histone-lysine methyltransferase family. SETD6 subfamily.</text>
</comment>
<dbReference type="EC" id="2.1.1.-" evidence="6"/>
<evidence type="ECO:0000256" key="6">
    <source>
        <dbReference type="PIRNR" id="PIRNR011771"/>
    </source>
</evidence>
<feature type="domain" description="SET" evidence="7">
    <location>
        <begin position="45"/>
        <end position="277"/>
    </location>
</feature>
<dbReference type="GO" id="GO:0005634">
    <property type="term" value="C:nucleus"/>
    <property type="evidence" value="ECO:0007669"/>
    <property type="project" value="UniProtKB-SubCell"/>
</dbReference>
<dbReference type="Gene3D" id="3.90.1410.10">
    <property type="entry name" value="set domain protein methyltransferase, domain 1"/>
    <property type="match status" value="1"/>
</dbReference>
<evidence type="ECO:0000256" key="3">
    <source>
        <dbReference type="ARBA" id="ARBA00022679"/>
    </source>
</evidence>
<dbReference type="CDD" id="cd19178">
    <property type="entry name" value="SET_SETD6"/>
    <property type="match status" value="1"/>
</dbReference>
<protein>
    <recommendedName>
        <fullName evidence="6">N-lysine methyltransferase</fullName>
        <ecNumber evidence="6">2.1.1.-</ecNumber>
    </recommendedName>
</protein>
<keyword evidence="5 6" id="KW-0539">Nucleus</keyword>
<dbReference type="FunFam" id="3.90.1410.10:FF:000007">
    <property type="entry name" value="Ribosomal lysine N-methyltransferase 4"/>
    <property type="match status" value="1"/>
</dbReference>
<dbReference type="GO" id="GO:0032259">
    <property type="term" value="P:methylation"/>
    <property type="evidence" value="ECO:0007669"/>
    <property type="project" value="UniProtKB-KW"/>
</dbReference>
<evidence type="ECO:0000256" key="4">
    <source>
        <dbReference type="ARBA" id="ARBA00022691"/>
    </source>
</evidence>
<dbReference type="PIRSF" id="PIRSF011771">
    <property type="entry name" value="RMS1_SET"/>
    <property type="match status" value="1"/>
</dbReference>
<dbReference type="Pfam" id="PF00856">
    <property type="entry name" value="SET"/>
    <property type="match status" value="1"/>
</dbReference>
<dbReference type="PROSITE" id="PS50280">
    <property type="entry name" value="SET"/>
    <property type="match status" value="1"/>
</dbReference>
<dbReference type="EMBL" id="JAODUP010000376">
    <property type="protein sequence ID" value="KAK2151079.1"/>
    <property type="molecule type" value="Genomic_DNA"/>
</dbReference>
<dbReference type="PANTHER" id="PTHR13271">
    <property type="entry name" value="UNCHARACTERIZED PUTATIVE METHYLTRANSFERASE"/>
    <property type="match status" value="1"/>
</dbReference>
<dbReference type="GO" id="GO:0016279">
    <property type="term" value="F:protein-lysine N-methyltransferase activity"/>
    <property type="evidence" value="ECO:0007669"/>
    <property type="project" value="UniProtKB-UniRule"/>
</dbReference>
<dbReference type="PANTHER" id="PTHR13271:SF34">
    <property type="entry name" value="N-LYSINE METHYLTRANSFERASE SETD6"/>
    <property type="match status" value="1"/>
</dbReference>
<organism evidence="8 9">
    <name type="scientific">Paralvinella palmiformis</name>
    <dbReference type="NCBI Taxonomy" id="53620"/>
    <lineage>
        <taxon>Eukaryota</taxon>
        <taxon>Metazoa</taxon>
        <taxon>Spiralia</taxon>
        <taxon>Lophotrochozoa</taxon>
        <taxon>Annelida</taxon>
        <taxon>Polychaeta</taxon>
        <taxon>Sedentaria</taxon>
        <taxon>Canalipalpata</taxon>
        <taxon>Terebellida</taxon>
        <taxon>Terebelliformia</taxon>
        <taxon>Alvinellidae</taxon>
        <taxon>Paralvinella</taxon>
    </lineage>
</organism>
<accession>A0AAD9JDW2</accession>
<comment type="subcellular location">
    <subcellularLocation>
        <location evidence="1 6">Nucleus</location>
    </subcellularLocation>
</comment>
<comment type="caution">
    <text evidence="8">The sequence shown here is derived from an EMBL/GenBank/DDBJ whole genome shotgun (WGS) entry which is preliminary data.</text>
</comment>
<dbReference type="SUPFAM" id="SSF82199">
    <property type="entry name" value="SET domain"/>
    <property type="match status" value="1"/>
</dbReference>